<name>A0A6L3SV19_9HYPH</name>
<evidence type="ECO:0000313" key="3">
    <source>
        <dbReference type="Proteomes" id="UP000474159"/>
    </source>
</evidence>
<reference evidence="2 3" key="1">
    <citation type="submission" date="2019-09" db="EMBL/GenBank/DDBJ databases">
        <title>YIM 48816 draft genome.</title>
        <authorList>
            <person name="Jiang L."/>
        </authorList>
    </citation>
    <scope>NUCLEOTIDE SEQUENCE [LARGE SCALE GENOMIC DNA]</scope>
    <source>
        <strain evidence="2 3">YIM 48816</strain>
    </source>
</reference>
<keyword evidence="3" id="KW-1185">Reference proteome</keyword>
<protein>
    <submittedName>
        <fullName evidence="2">Helix-turn-helix transcriptional regulator</fullName>
    </submittedName>
</protein>
<dbReference type="GO" id="GO:0003677">
    <property type="term" value="F:DNA binding"/>
    <property type="evidence" value="ECO:0007669"/>
    <property type="project" value="InterPro"/>
</dbReference>
<gene>
    <name evidence="2" type="ORF">F6X53_25690</name>
</gene>
<dbReference type="EMBL" id="VZZK01000036">
    <property type="protein sequence ID" value="KAB1074603.1"/>
    <property type="molecule type" value="Genomic_DNA"/>
</dbReference>
<dbReference type="OrthoDB" id="6889573at2"/>
<organism evidence="2 3">
    <name type="scientific">Methylobacterium soli</name>
    <dbReference type="NCBI Taxonomy" id="553447"/>
    <lineage>
        <taxon>Bacteria</taxon>
        <taxon>Pseudomonadati</taxon>
        <taxon>Pseudomonadota</taxon>
        <taxon>Alphaproteobacteria</taxon>
        <taxon>Hyphomicrobiales</taxon>
        <taxon>Methylobacteriaceae</taxon>
        <taxon>Methylobacterium</taxon>
    </lineage>
</organism>
<evidence type="ECO:0000313" key="2">
    <source>
        <dbReference type="EMBL" id="KAB1074603.1"/>
    </source>
</evidence>
<dbReference type="InterPro" id="IPR010744">
    <property type="entry name" value="Phage_CI_N"/>
</dbReference>
<dbReference type="CDD" id="cd00093">
    <property type="entry name" value="HTH_XRE"/>
    <property type="match status" value="1"/>
</dbReference>
<evidence type="ECO:0000259" key="1">
    <source>
        <dbReference type="SMART" id="SM00530"/>
    </source>
</evidence>
<dbReference type="SMART" id="SM00530">
    <property type="entry name" value="HTH_XRE"/>
    <property type="match status" value="1"/>
</dbReference>
<dbReference type="GO" id="GO:0045892">
    <property type="term" value="P:negative regulation of DNA-templated transcription"/>
    <property type="evidence" value="ECO:0007669"/>
    <property type="project" value="InterPro"/>
</dbReference>
<dbReference type="SUPFAM" id="SSF47413">
    <property type="entry name" value="lambda repressor-like DNA-binding domains"/>
    <property type="match status" value="1"/>
</dbReference>
<dbReference type="InterPro" id="IPR001387">
    <property type="entry name" value="Cro/C1-type_HTH"/>
</dbReference>
<dbReference type="Pfam" id="PF07022">
    <property type="entry name" value="Phage_CI_repr"/>
    <property type="match status" value="1"/>
</dbReference>
<comment type="caution">
    <text evidence="2">The sequence shown here is derived from an EMBL/GenBank/DDBJ whole genome shotgun (WGS) entry which is preliminary data.</text>
</comment>
<dbReference type="Gene3D" id="1.10.260.40">
    <property type="entry name" value="lambda repressor-like DNA-binding domains"/>
    <property type="match status" value="1"/>
</dbReference>
<sequence length="115" mass="12845">MSTRGQRLVEAMKRRGIRKQFALAYDVNVNESTITRWKNDGPMSIDHAISVCDCLDISLDWFLTGKGLIDQHKLTSLPGGDADEKLAVSFRRAARPLTDTSKSLLLQFFDSITDG</sequence>
<dbReference type="InterPro" id="IPR010982">
    <property type="entry name" value="Lambda_DNA-bd_dom_sf"/>
</dbReference>
<accession>A0A6L3SV19</accession>
<dbReference type="Proteomes" id="UP000474159">
    <property type="component" value="Unassembled WGS sequence"/>
</dbReference>
<proteinExistence type="predicted"/>
<dbReference type="AlphaFoldDB" id="A0A6L3SV19"/>
<feature type="domain" description="HTH cro/C1-type" evidence="1">
    <location>
        <begin position="7"/>
        <end position="62"/>
    </location>
</feature>